<feature type="transmembrane region" description="Helical" evidence="4">
    <location>
        <begin position="286"/>
        <end position="306"/>
    </location>
</feature>
<feature type="transmembrane region" description="Helical" evidence="4">
    <location>
        <begin position="318"/>
        <end position="339"/>
    </location>
</feature>
<evidence type="ECO:0000256" key="2">
    <source>
        <dbReference type="ARBA" id="ARBA00022676"/>
    </source>
</evidence>
<dbReference type="EMBL" id="PFBK01000003">
    <property type="protein sequence ID" value="PIR83993.1"/>
    <property type="molecule type" value="Genomic_DNA"/>
</dbReference>
<accession>A0A2H0UC38</accession>
<name>A0A2H0UC38_9BACT</name>
<comment type="similarity">
    <text evidence="1">Belongs to the glycosyltransferase 2 family.</text>
</comment>
<reference evidence="6" key="1">
    <citation type="submission" date="2017-09" db="EMBL/GenBank/DDBJ databases">
        <title>Depth-based differentiation of microbial function through sediment-hosted aquifers and enrichment of novel symbionts in the deep terrestrial subsurface.</title>
        <authorList>
            <person name="Probst A.J."/>
            <person name="Ladd B."/>
            <person name="Jarett J.K."/>
            <person name="Geller-Mcgrath D.E."/>
            <person name="Sieber C.M.K."/>
            <person name="Emerson J.B."/>
            <person name="Anantharaman K."/>
            <person name="Thomas B.C."/>
            <person name="Malmstrom R."/>
            <person name="Stieglmeier M."/>
            <person name="Klingl A."/>
            <person name="Woyke T."/>
            <person name="Ryan C.M."/>
            <person name="Banfield J.F."/>
        </authorList>
    </citation>
    <scope>NUCLEOTIDE SEQUENCE [LARGE SCALE GENOMIC DNA]</scope>
</reference>
<evidence type="ECO:0000313" key="6">
    <source>
        <dbReference type="Proteomes" id="UP000231192"/>
    </source>
</evidence>
<organism evidence="5 6">
    <name type="scientific">Candidatus Kaiserbacteria bacterium CG10_big_fil_rev_8_21_14_0_10_51_14</name>
    <dbReference type="NCBI Taxonomy" id="1974610"/>
    <lineage>
        <taxon>Bacteria</taxon>
        <taxon>Candidatus Kaiseribacteriota</taxon>
    </lineage>
</organism>
<dbReference type="PANTHER" id="PTHR43630">
    <property type="entry name" value="POLY-BETA-1,6-N-ACETYL-D-GLUCOSAMINE SYNTHASE"/>
    <property type="match status" value="1"/>
</dbReference>
<evidence type="ECO:0000256" key="4">
    <source>
        <dbReference type="SAM" id="Phobius"/>
    </source>
</evidence>
<evidence type="ECO:0000256" key="1">
    <source>
        <dbReference type="ARBA" id="ARBA00006739"/>
    </source>
</evidence>
<dbReference type="Proteomes" id="UP000231192">
    <property type="component" value="Unassembled WGS sequence"/>
</dbReference>
<proteinExistence type="inferred from homology"/>
<keyword evidence="3" id="KW-0808">Transferase</keyword>
<keyword evidence="4" id="KW-0812">Transmembrane</keyword>
<dbReference type="CDD" id="cd06423">
    <property type="entry name" value="CESA_like"/>
    <property type="match status" value="1"/>
</dbReference>
<dbReference type="SUPFAM" id="SSF53448">
    <property type="entry name" value="Nucleotide-diphospho-sugar transferases"/>
    <property type="match status" value="1"/>
</dbReference>
<keyword evidence="2" id="KW-0328">Glycosyltransferase</keyword>
<gene>
    <name evidence="5" type="ORF">COU18_01125</name>
</gene>
<dbReference type="Gene3D" id="3.90.550.10">
    <property type="entry name" value="Spore Coat Polysaccharide Biosynthesis Protein SpsA, Chain A"/>
    <property type="match status" value="1"/>
</dbReference>
<protein>
    <recommendedName>
        <fullName evidence="7">Glycosyltransferase 2-like domain-containing protein</fullName>
    </recommendedName>
</protein>
<feature type="transmembrane region" description="Helical" evidence="4">
    <location>
        <begin position="359"/>
        <end position="381"/>
    </location>
</feature>
<dbReference type="AlphaFoldDB" id="A0A2H0UC38"/>
<sequence>MVSSLAPNQKASKIGFKSFVVPARHARTSFAYEQARACVIIPTYAPGELTRRLVEDLLRWNPNIFVYVVDDSTPKERLESVSILRELLSFSRVTLLRTPENKLKAGALNYALQHIYTAGREYTPDVILTVDDDVVIDSHTIKNLVIELMSNDTFGAVCSQCRVYNKNKNLLTRLQGLEYLGFNAIRLADEGFLNGPLVMHGMLTAFRASALQEVERFMEGHLIEDYEITARLKVRGWSVKSAQNAPAWTMVPETFRQLWRQRTRWSYGGVTVVAASRHPASIFQDVLGHLVFLSAIGMILLLYFTNGNGLVPGALMQWIIGLSLLQLGIWYVFQIWLMRLYKEKDGLDWFLRLTLIPEFIYSNVMTLALVGSYIFFSFNVFRNIILSRAGFLGSLFSRIGDRFFRLCGYMEHRWGTRTIGT</sequence>
<keyword evidence="4" id="KW-1133">Transmembrane helix</keyword>
<dbReference type="Pfam" id="PF13641">
    <property type="entry name" value="Glyco_tranf_2_3"/>
    <property type="match status" value="1"/>
</dbReference>
<dbReference type="PANTHER" id="PTHR43630:SF1">
    <property type="entry name" value="POLY-BETA-1,6-N-ACETYL-D-GLUCOSAMINE SYNTHASE"/>
    <property type="match status" value="1"/>
</dbReference>
<comment type="caution">
    <text evidence="5">The sequence shown here is derived from an EMBL/GenBank/DDBJ whole genome shotgun (WGS) entry which is preliminary data.</text>
</comment>
<keyword evidence="4" id="KW-0472">Membrane</keyword>
<evidence type="ECO:0008006" key="7">
    <source>
        <dbReference type="Google" id="ProtNLM"/>
    </source>
</evidence>
<evidence type="ECO:0000313" key="5">
    <source>
        <dbReference type="EMBL" id="PIR83993.1"/>
    </source>
</evidence>
<dbReference type="GO" id="GO:0016757">
    <property type="term" value="F:glycosyltransferase activity"/>
    <property type="evidence" value="ECO:0007669"/>
    <property type="project" value="UniProtKB-KW"/>
</dbReference>
<evidence type="ECO:0000256" key="3">
    <source>
        <dbReference type="ARBA" id="ARBA00022679"/>
    </source>
</evidence>
<dbReference type="InterPro" id="IPR029044">
    <property type="entry name" value="Nucleotide-diphossugar_trans"/>
</dbReference>